<protein>
    <recommendedName>
        <fullName evidence="3">ABC1 atypical kinase-like domain-containing protein</fullName>
    </recommendedName>
</protein>
<dbReference type="GO" id="GO:0016740">
    <property type="term" value="F:transferase activity"/>
    <property type="evidence" value="ECO:0007669"/>
    <property type="project" value="UniProtKB-KW"/>
</dbReference>
<proteinExistence type="inferred from homology"/>
<sequence>MGVFKFLIRQVKHINRYNKILRVLVKYGFDDYVAHFKHSGGFLRHLIPKKRIKKAAELNKWERMRLVCEELGPTFVKFGQLLSSRRDLLPAELIEELSKLQDSVPIFPGKKAKEIIDEEFAAFRNEKIVSFEEFPFASASMAQVHKGRLATGEEVVFKVQRPDIRETIEEDIEIMRDLAGILGERLPSIKHFDPVGLVDQFANSIHYELDFIHESINSKRFAYNFKDSKVIKAPKIYSEFTSTKVVTMEFVKGVKPSKSKLAEDAIDNTKEVAKNIATSFFQQVFEYGFFHADPHAGNFIINEKNEIYYIDFGMMGTILKKDREHLGNLLLAIEMQDVKMMMNAISYLTNVVVFENRKSLEYELIEYINKYAYQENFHLQVGQMLTDLTEVMNHHNLHIPSHFFLITRAMFSLEGLVRDLDDEIILMDEIKPIIRARILDERNPVTTGEKIINSMYDLGNYLEEFPADLRQTMKLIRKGKLSVNLKHEGMDPTVKTLNRLGRLLIIVILVSSIILGSSVFILADTDPKLFDIPVYSLIGYAFATFMGLYLLLRLYKNENED</sequence>
<feature type="transmembrane region" description="Helical" evidence="2">
    <location>
        <begin position="534"/>
        <end position="552"/>
    </location>
</feature>
<comment type="similarity">
    <text evidence="1">Belongs to the protein kinase superfamily. ADCK protein kinase family.</text>
</comment>
<dbReference type="KEGG" id="ptan:CRYO30217_03452"/>
<evidence type="ECO:0000259" key="3">
    <source>
        <dbReference type="Pfam" id="PF03109"/>
    </source>
</evidence>
<dbReference type="InterPro" id="IPR004147">
    <property type="entry name" value="ABC1_dom"/>
</dbReference>
<evidence type="ECO:0000313" key="5">
    <source>
        <dbReference type="Proteomes" id="UP000683507"/>
    </source>
</evidence>
<dbReference type="EMBL" id="OU015584">
    <property type="protein sequence ID" value="CAG5087320.1"/>
    <property type="molecule type" value="Genomic_DNA"/>
</dbReference>
<keyword evidence="2" id="KW-1133">Transmembrane helix</keyword>
<keyword evidence="2" id="KW-0812">Transmembrane</keyword>
<keyword evidence="4" id="KW-0808">Transferase</keyword>
<dbReference type="RefSeq" id="WP_258543626.1">
    <property type="nucleotide sequence ID" value="NZ_OU015584.1"/>
</dbReference>
<dbReference type="SUPFAM" id="SSF56112">
    <property type="entry name" value="Protein kinase-like (PK-like)"/>
    <property type="match status" value="1"/>
</dbReference>
<dbReference type="AlphaFoldDB" id="A0A916JQP5"/>
<accession>A0A916JQP5</accession>
<dbReference type="InterPro" id="IPR050154">
    <property type="entry name" value="UbiB_kinase"/>
</dbReference>
<gene>
    <name evidence="4" type="primary">ubiB_2</name>
    <name evidence="4" type="ORF">CRYO30217_03452</name>
</gene>
<reference evidence="4" key="1">
    <citation type="submission" date="2021-04" db="EMBL/GenBank/DDBJ databases">
        <authorList>
            <person name="Rodrigo-Torres L."/>
            <person name="Arahal R. D."/>
            <person name="Lucena T."/>
        </authorList>
    </citation>
    <scope>NUCLEOTIDE SEQUENCE</scope>
    <source>
        <strain evidence="4">AS29M-1</strain>
    </source>
</reference>
<dbReference type="PANTHER" id="PTHR10566">
    <property type="entry name" value="CHAPERONE-ACTIVITY OF BC1 COMPLEX CABC1 -RELATED"/>
    <property type="match status" value="1"/>
</dbReference>
<feature type="domain" description="ABC1 atypical kinase-like" evidence="3">
    <location>
        <begin position="99"/>
        <end position="343"/>
    </location>
</feature>
<name>A0A916JQP5_9FLAO</name>
<dbReference type="Pfam" id="PF03109">
    <property type="entry name" value="ABC1"/>
    <property type="match status" value="1"/>
</dbReference>
<feature type="transmembrane region" description="Helical" evidence="2">
    <location>
        <begin position="503"/>
        <end position="522"/>
    </location>
</feature>
<evidence type="ECO:0000256" key="1">
    <source>
        <dbReference type="ARBA" id="ARBA00009670"/>
    </source>
</evidence>
<evidence type="ECO:0000313" key="4">
    <source>
        <dbReference type="EMBL" id="CAG5087320.1"/>
    </source>
</evidence>
<dbReference type="CDD" id="cd05121">
    <property type="entry name" value="ABC1_ADCK3-like"/>
    <property type="match status" value="1"/>
</dbReference>
<keyword evidence="5" id="KW-1185">Reference proteome</keyword>
<dbReference type="PANTHER" id="PTHR10566:SF113">
    <property type="entry name" value="PROTEIN ACTIVITY OF BC1 COMPLEX KINASE 7, CHLOROPLASTIC"/>
    <property type="match status" value="1"/>
</dbReference>
<keyword evidence="2" id="KW-0472">Membrane</keyword>
<evidence type="ECO:0000256" key="2">
    <source>
        <dbReference type="SAM" id="Phobius"/>
    </source>
</evidence>
<organism evidence="4 5">
    <name type="scientific">Parvicella tangerina</name>
    <dbReference type="NCBI Taxonomy" id="2829795"/>
    <lineage>
        <taxon>Bacteria</taxon>
        <taxon>Pseudomonadati</taxon>
        <taxon>Bacteroidota</taxon>
        <taxon>Flavobacteriia</taxon>
        <taxon>Flavobacteriales</taxon>
        <taxon>Parvicellaceae</taxon>
        <taxon>Parvicella</taxon>
    </lineage>
</organism>
<dbReference type="Proteomes" id="UP000683507">
    <property type="component" value="Chromosome"/>
</dbReference>
<dbReference type="InterPro" id="IPR011009">
    <property type="entry name" value="Kinase-like_dom_sf"/>
</dbReference>